<evidence type="ECO:0000313" key="10">
    <source>
        <dbReference type="EMBL" id="RJG17469.1"/>
    </source>
</evidence>
<feature type="region of interest" description="Disordered" evidence="4">
    <location>
        <begin position="368"/>
        <end position="400"/>
    </location>
</feature>
<reference evidence="10 11" key="1">
    <citation type="submission" date="2018-09" db="EMBL/GenBank/DDBJ databases">
        <title>Alcanivorax profundi sp. nov., isolated from 1000 m-depth seawater of the Mariana Trench.</title>
        <authorList>
            <person name="Liu J."/>
        </authorList>
    </citation>
    <scope>NUCLEOTIDE SEQUENCE [LARGE SCALE GENOMIC DNA]</scope>
    <source>
        <strain evidence="10 11">MTEO17</strain>
    </source>
</reference>
<dbReference type="Gene3D" id="2.40.420.20">
    <property type="match status" value="1"/>
</dbReference>
<organism evidence="10 11">
    <name type="scientific">Alcanivorax profundi</name>
    <dbReference type="NCBI Taxonomy" id="2338368"/>
    <lineage>
        <taxon>Bacteria</taxon>
        <taxon>Pseudomonadati</taxon>
        <taxon>Pseudomonadota</taxon>
        <taxon>Gammaproteobacteria</taxon>
        <taxon>Oceanospirillales</taxon>
        <taxon>Alcanivoracaceae</taxon>
        <taxon>Alcanivorax</taxon>
    </lineage>
</organism>
<evidence type="ECO:0000256" key="5">
    <source>
        <dbReference type="SAM" id="SignalP"/>
    </source>
</evidence>
<dbReference type="AlphaFoldDB" id="A0A418XXB8"/>
<keyword evidence="5" id="KW-0732">Signal</keyword>
<keyword evidence="11" id="KW-1185">Reference proteome</keyword>
<keyword evidence="3" id="KW-0175">Coiled coil</keyword>
<name>A0A418XXB8_9GAMM</name>
<dbReference type="InterPro" id="IPR058625">
    <property type="entry name" value="MdtA-like_BSH"/>
</dbReference>
<accession>A0A418XXB8</accession>
<comment type="subcellular location">
    <subcellularLocation>
        <location evidence="1">Cell inner membrane</location>
        <topology evidence="1">Lipid-anchor</topology>
    </subcellularLocation>
</comment>
<dbReference type="Pfam" id="PF25917">
    <property type="entry name" value="BSH_RND"/>
    <property type="match status" value="1"/>
</dbReference>
<evidence type="ECO:0000256" key="4">
    <source>
        <dbReference type="SAM" id="MobiDB-lite"/>
    </source>
</evidence>
<dbReference type="Gene3D" id="2.40.50.100">
    <property type="match status" value="1"/>
</dbReference>
<feature type="coiled-coil region" evidence="3">
    <location>
        <begin position="133"/>
        <end position="167"/>
    </location>
</feature>
<comment type="caution">
    <text evidence="10">The sequence shown here is derived from an EMBL/GenBank/DDBJ whole genome shotgun (WGS) entry which is preliminary data.</text>
</comment>
<evidence type="ECO:0000313" key="11">
    <source>
        <dbReference type="Proteomes" id="UP000283734"/>
    </source>
</evidence>
<dbReference type="GO" id="GO:0046677">
    <property type="term" value="P:response to antibiotic"/>
    <property type="evidence" value="ECO:0007669"/>
    <property type="project" value="TreeGrafter"/>
</dbReference>
<evidence type="ECO:0000256" key="1">
    <source>
        <dbReference type="ARBA" id="ARBA00004519"/>
    </source>
</evidence>
<comment type="similarity">
    <text evidence="2">Belongs to the membrane fusion protein (MFP) (TC 8.A.1) family.</text>
</comment>
<dbReference type="FunFam" id="2.40.420.20:FF:000001">
    <property type="entry name" value="Efflux RND transporter periplasmic adaptor subunit"/>
    <property type="match status" value="1"/>
</dbReference>
<dbReference type="InterPro" id="IPR006143">
    <property type="entry name" value="RND_pump_MFP"/>
</dbReference>
<evidence type="ECO:0000256" key="2">
    <source>
        <dbReference type="ARBA" id="ARBA00009477"/>
    </source>
</evidence>
<feature type="compositionally biased region" description="Low complexity" evidence="4">
    <location>
        <begin position="378"/>
        <end position="391"/>
    </location>
</feature>
<feature type="signal peptide" evidence="5">
    <location>
        <begin position="1"/>
        <end position="22"/>
    </location>
</feature>
<dbReference type="Gene3D" id="2.40.30.170">
    <property type="match status" value="1"/>
</dbReference>
<evidence type="ECO:0000259" key="8">
    <source>
        <dbReference type="Pfam" id="PF25944"/>
    </source>
</evidence>
<dbReference type="PANTHER" id="PTHR30158:SF3">
    <property type="entry name" value="MULTIDRUG EFFLUX PUMP SUBUNIT ACRA-RELATED"/>
    <property type="match status" value="1"/>
</dbReference>
<sequence>MRSGILYSIVTGLLAFQLTACGDSGPAQQQEQQAPDVGFVTVKAKTVTLNRELPGRTTAHQIAEVRPQVSGVIEKRLFEEGQEVKAGQPLYQIDDRTYEATVATARAELSRAQATLKSNGLRAKRFKKLLDYKAVSQQEYDEAQAQLDENKAAVAAARANLQSAQINLDYAIIKAPISGRIGRSSVTAGALVTANQAQALATIRQLDPIYVDLTQSSNDLRQLRQAMAAGELQQVSEDEARITLILEDGSAYNKPGALQFSEYAVDESTGSVTLRALFPNPDGELLPGMFVRGRLPEGQRENAILVPQKGITRDPTGQAFAMVIDSNNTVQKVKVETERAVKSQWLISRGLSDGDRLAIDGLQMIQPGMPVNPVNTEQADAQQDAAPQAPANGGDQNAAQ</sequence>
<evidence type="ECO:0000259" key="9">
    <source>
        <dbReference type="Pfam" id="PF25967"/>
    </source>
</evidence>
<dbReference type="OrthoDB" id="9800613at2"/>
<feature type="domain" description="Multidrug resistance protein MdtA-like barrel-sandwich hybrid" evidence="7">
    <location>
        <begin position="62"/>
        <end position="203"/>
    </location>
</feature>
<evidence type="ECO:0000259" key="6">
    <source>
        <dbReference type="Pfam" id="PF25876"/>
    </source>
</evidence>
<feature type="domain" description="Multidrug resistance protein MdtA-like alpha-helical hairpin" evidence="6">
    <location>
        <begin position="102"/>
        <end position="171"/>
    </location>
</feature>
<dbReference type="SUPFAM" id="SSF111369">
    <property type="entry name" value="HlyD-like secretion proteins"/>
    <property type="match status" value="1"/>
</dbReference>
<evidence type="ECO:0000256" key="3">
    <source>
        <dbReference type="SAM" id="Coils"/>
    </source>
</evidence>
<protein>
    <submittedName>
        <fullName evidence="10">Efflux RND transporter periplasmic adaptor subunit</fullName>
    </submittedName>
</protein>
<evidence type="ECO:0000259" key="7">
    <source>
        <dbReference type="Pfam" id="PF25917"/>
    </source>
</evidence>
<dbReference type="Pfam" id="PF25876">
    <property type="entry name" value="HH_MFP_RND"/>
    <property type="match status" value="1"/>
</dbReference>
<feature type="domain" description="Multidrug resistance protein MdtA-like C-terminal permuted SH3" evidence="9">
    <location>
        <begin position="302"/>
        <end position="363"/>
    </location>
</feature>
<feature type="chain" id="PRO_5019468807" evidence="5">
    <location>
        <begin position="23"/>
        <end position="400"/>
    </location>
</feature>
<feature type="domain" description="Multidrug resistance protein MdtA-like beta-barrel" evidence="8">
    <location>
        <begin position="208"/>
        <end position="298"/>
    </location>
</feature>
<dbReference type="GO" id="GO:0022857">
    <property type="term" value="F:transmembrane transporter activity"/>
    <property type="evidence" value="ECO:0007669"/>
    <property type="project" value="InterPro"/>
</dbReference>
<dbReference type="NCBIfam" id="TIGR01730">
    <property type="entry name" value="RND_mfp"/>
    <property type="match status" value="1"/>
</dbReference>
<dbReference type="InterPro" id="IPR058627">
    <property type="entry name" value="MdtA-like_C"/>
</dbReference>
<dbReference type="RefSeq" id="WP_119918214.1">
    <property type="nucleotide sequence ID" value="NZ_QYYA01000003.1"/>
</dbReference>
<dbReference type="Gene3D" id="1.10.287.470">
    <property type="entry name" value="Helix hairpin bin"/>
    <property type="match status" value="1"/>
</dbReference>
<gene>
    <name evidence="10" type="ORF">D4A39_12210</name>
</gene>
<dbReference type="PANTHER" id="PTHR30158">
    <property type="entry name" value="ACRA/E-RELATED COMPONENT OF DRUG EFFLUX TRANSPORTER"/>
    <property type="match status" value="1"/>
</dbReference>
<dbReference type="Pfam" id="PF25944">
    <property type="entry name" value="Beta-barrel_RND"/>
    <property type="match status" value="1"/>
</dbReference>
<proteinExistence type="inferred from homology"/>
<dbReference type="Proteomes" id="UP000283734">
    <property type="component" value="Unassembled WGS sequence"/>
</dbReference>
<dbReference type="Pfam" id="PF25967">
    <property type="entry name" value="RND-MFP_C"/>
    <property type="match status" value="1"/>
</dbReference>
<dbReference type="InterPro" id="IPR058626">
    <property type="entry name" value="MdtA-like_b-barrel"/>
</dbReference>
<dbReference type="EMBL" id="QYYA01000003">
    <property type="protein sequence ID" value="RJG17469.1"/>
    <property type="molecule type" value="Genomic_DNA"/>
</dbReference>
<dbReference type="InterPro" id="IPR058624">
    <property type="entry name" value="MdtA-like_HH"/>
</dbReference>
<dbReference type="GO" id="GO:0005886">
    <property type="term" value="C:plasma membrane"/>
    <property type="evidence" value="ECO:0007669"/>
    <property type="project" value="UniProtKB-SubCell"/>
</dbReference>